<evidence type="ECO:0000313" key="5">
    <source>
        <dbReference type="Proteomes" id="UP000001495"/>
    </source>
</evidence>
<name>C7P6I7_METFA</name>
<feature type="binding site" evidence="2">
    <location>
        <position position="355"/>
    </location>
    <ligand>
        <name>Fe cation</name>
        <dbReference type="ChEBI" id="CHEBI:24875"/>
    </ligand>
</feature>
<keyword evidence="5" id="KW-1185">Reference proteome</keyword>
<comment type="cofactor">
    <cofactor evidence="2">
        <name>Fe cation</name>
        <dbReference type="ChEBI" id="CHEBI:24875"/>
    </cofactor>
</comment>
<dbReference type="GO" id="GO:0008901">
    <property type="term" value="F:ferredoxin hydrogenase activity"/>
    <property type="evidence" value="ECO:0007669"/>
    <property type="project" value="InterPro"/>
</dbReference>
<dbReference type="EMBL" id="CP001696">
    <property type="protein sequence ID" value="ACV24169.1"/>
    <property type="molecule type" value="Genomic_DNA"/>
</dbReference>
<protein>
    <submittedName>
        <fullName evidence="4">NADH dehydrogenase (Quinone)</fullName>
    </submittedName>
</protein>
<dbReference type="RefSeq" id="WP_015790909.1">
    <property type="nucleotide sequence ID" value="NC_013156.1"/>
</dbReference>
<dbReference type="OrthoDB" id="43567at2157"/>
<reference evidence="4" key="1">
    <citation type="submission" date="2009-08" db="EMBL/GenBank/DDBJ databases">
        <title>Complete sequence of chromosome of Methanocaldococcus fervens AG86.</title>
        <authorList>
            <consortium name="US DOE Joint Genome Institute"/>
            <person name="Lucas S."/>
            <person name="Copeland A."/>
            <person name="Lapidus A."/>
            <person name="Glavina del Rio T."/>
            <person name="Tice H."/>
            <person name="Bruce D."/>
            <person name="Goodwin L."/>
            <person name="Pitluck S."/>
            <person name="Chertkov O."/>
            <person name="Detter J.C."/>
            <person name="Han C."/>
            <person name="Tapia R."/>
            <person name="Larimer F."/>
            <person name="Land M."/>
            <person name="Hauser L."/>
            <person name="Kyrpides N."/>
            <person name="Ovchinnikova G."/>
            <person name="Lupa-Sieprawska M."/>
            <person name="Whitman W.B."/>
        </authorList>
    </citation>
    <scope>NUCLEOTIDE SEQUENCE [LARGE SCALE GENOMIC DNA]</scope>
    <source>
        <strain evidence="4">AG86</strain>
    </source>
</reference>
<keyword evidence="2" id="KW-0533">Nickel</keyword>
<dbReference type="GeneID" id="8365000"/>
<dbReference type="PANTHER" id="PTHR43485">
    <property type="entry name" value="HYDROGENASE-4 COMPONENT G"/>
    <property type="match status" value="1"/>
</dbReference>
<sequence length="377" mass="43193">MATVPIGPIHPVLKEPLRIKLVLDGEKPVDAEIEMGYVHRGIERIMEGKHCHKGIYLSERVCGICSYVHTMTFAECIENISKIEIPDKAKYLRVVTCELERIHSHLIASAVYNLAIEHETLAMWLLNAREIIMDLMEMITGNRVNMGYNVIGGVRRDINREMMDEIYKKLDIFEEEIKNIIEVFETGPLIALRSKGIAVLPYHKIMRTRAVGPVCRGSGLPESDWRLRHPTYQELKFKPVWREEGDNFARMMVRHEEIFESIRLIREALEHYEECSGDVRVRAEIKGGKGEWRNEAPRGEVTYKMEITDGGIIKRIMIRTPTVMNLEAYKYMLKTCPTVADALSAYTSIDPCVSCTERSIVAIKDGKEIPLNFGVML</sequence>
<feature type="binding site" evidence="2">
    <location>
        <position position="62"/>
    </location>
    <ligand>
        <name>Mg(2+)</name>
        <dbReference type="ChEBI" id="CHEBI:18420"/>
    </ligand>
</feature>
<dbReference type="HOGENOM" id="CLU_015134_1_2_2"/>
<feature type="binding site" evidence="2">
    <location>
        <position position="65"/>
    </location>
    <ligand>
        <name>Fe cation</name>
        <dbReference type="ChEBI" id="CHEBI:24875"/>
    </ligand>
</feature>
<dbReference type="SUPFAM" id="SSF56762">
    <property type="entry name" value="HydB/Nqo4-like"/>
    <property type="match status" value="1"/>
</dbReference>
<feature type="binding site" evidence="2">
    <location>
        <position position="43"/>
    </location>
    <ligand>
        <name>Mg(2+)</name>
        <dbReference type="ChEBI" id="CHEBI:18420"/>
    </ligand>
</feature>
<dbReference type="Pfam" id="PF00346">
    <property type="entry name" value="Complex1_49kDa"/>
    <property type="match status" value="2"/>
</dbReference>
<keyword evidence="2" id="KW-0408">Iron</keyword>
<dbReference type="InterPro" id="IPR018194">
    <property type="entry name" value="Ni-dep_hyd_lsu_Ni_BS"/>
</dbReference>
<accession>C7P6I7</accession>
<feature type="binding site" evidence="2">
    <location>
        <position position="65"/>
    </location>
    <ligand>
        <name>Ni(2+)</name>
        <dbReference type="ChEBI" id="CHEBI:49786"/>
    </ligand>
</feature>
<evidence type="ECO:0000256" key="1">
    <source>
        <dbReference type="ARBA" id="ARBA00023002"/>
    </source>
</evidence>
<dbReference type="PANTHER" id="PTHR43485:SF1">
    <property type="entry name" value="FORMATE HYDROGENLYASE SUBUNIT 5-RELATED"/>
    <property type="match status" value="1"/>
</dbReference>
<dbReference type="GO" id="GO:0016151">
    <property type="term" value="F:nickel cation binding"/>
    <property type="evidence" value="ECO:0007669"/>
    <property type="project" value="InterPro"/>
</dbReference>
<keyword evidence="2" id="KW-0479">Metal-binding</keyword>
<dbReference type="InterPro" id="IPR001501">
    <property type="entry name" value="Ni-dep_hyd_lsu"/>
</dbReference>
<organism evidence="4 5">
    <name type="scientific">Methanocaldococcus fervens (strain DSM 4213 / JCM 15782 / AG86)</name>
    <name type="common">Methanococcus fervens</name>
    <dbReference type="NCBI Taxonomy" id="573064"/>
    <lineage>
        <taxon>Archaea</taxon>
        <taxon>Methanobacteriati</taxon>
        <taxon>Methanobacteriota</taxon>
        <taxon>Methanomada group</taxon>
        <taxon>Methanococci</taxon>
        <taxon>Methanococcales</taxon>
        <taxon>Methanocaldococcaceae</taxon>
        <taxon>Methanocaldococcus</taxon>
    </lineage>
</organism>
<dbReference type="InterPro" id="IPR052197">
    <property type="entry name" value="ComplexI_49kDa-like"/>
</dbReference>
<evidence type="ECO:0000256" key="2">
    <source>
        <dbReference type="PIRSR" id="PIRSR601501-1"/>
    </source>
</evidence>
<dbReference type="InterPro" id="IPR029014">
    <property type="entry name" value="NiFe-Hase_large"/>
</dbReference>
<comment type="cofactor">
    <cofactor evidence="2">
        <name>Ni(2+)</name>
        <dbReference type="ChEBI" id="CHEBI:49786"/>
    </cofactor>
</comment>
<dbReference type="GO" id="GO:0051287">
    <property type="term" value="F:NAD binding"/>
    <property type="evidence" value="ECO:0007669"/>
    <property type="project" value="InterPro"/>
</dbReference>
<dbReference type="AlphaFoldDB" id="C7P6I7"/>
<proteinExistence type="predicted"/>
<evidence type="ECO:0000259" key="3">
    <source>
        <dbReference type="Pfam" id="PF00346"/>
    </source>
</evidence>
<dbReference type="Gene3D" id="1.10.645.10">
    <property type="entry name" value="Cytochrome-c3 Hydrogenase, chain B"/>
    <property type="match status" value="1"/>
</dbReference>
<dbReference type="PROSITE" id="PS00507">
    <property type="entry name" value="NI_HGENASE_L_1"/>
    <property type="match status" value="1"/>
</dbReference>
<dbReference type="Pfam" id="PF00374">
    <property type="entry name" value="NiFeSe_Hases"/>
    <property type="match status" value="1"/>
</dbReference>
<dbReference type="KEGG" id="mfe:Mefer_0333"/>
<evidence type="ECO:0000313" key="4">
    <source>
        <dbReference type="EMBL" id="ACV24169.1"/>
    </source>
</evidence>
<feature type="binding site" evidence="2">
    <location>
        <position position="352"/>
    </location>
    <ligand>
        <name>Ni(2+)</name>
        <dbReference type="ChEBI" id="CHEBI:49786"/>
    </ligand>
</feature>
<keyword evidence="2" id="KW-0460">Magnesium</keyword>
<dbReference type="STRING" id="573064.Mefer_0333"/>
<dbReference type="Proteomes" id="UP000001495">
    <property type="component" value="Chromosome"/>
</dbReference>
<dbReference type="GO" id="GO:0016651">
    <property type="term" value="F:oxidoreductase activity, acting on NAD(P)H"/>
    <property type="evidence" value="ECO:0007669"/>
    <property type="project" value="InterPro"/>
</dbReference>
<dbReference type="InterPro" id="IPR001135">
    <property type="entry name" value="NADH_Q_OxRdtase_suD"/>
</dbReference>
<keyword evidence="1" id="KW-0560">Oxidoreductase</keyword>
<gene>
    <name evidence="4" type="ordered locus">Mefer_0333</name>
</gene>
<feature type="binding site" evidence="2">
    <location>
        <position position="318"/>
    </location>
    <ligand>
        <name>Mg(2+)</name>
        <dbReference type="ChEBI" id="CHEBI:18420"/>
    </ligand>
</feature>
<dbReference type="GO" id="GO:0048038">
    <property type="term" value="F:quinone binding"/>
    <property type="evidence" value="ECO:0007669"/>
    <property type="project" value="InterPro"/>
</dbReference>
<feature type="domain" description="NADH-quinone oxidoreductase subunit D" evidence="3">
    <location>
        <begin position="119"/>
        <end position="280"/>
    </location>
</feature>
<dbReference type="eggNOG" id="arCOG01547">
    <property type="taxonomic scope" value="Archaea"/>
</dbReference>
<feature type="domain" description="NADH-quinone oxidoreductase subunit D" evidence="3">
    <location>
        <begin position="292"/>
        <end position="358"/>
    </location>
</feature>